<organism evidence="2 3">
    <name type="scientific">Phytophthora aleatoria</name>
    <dbReference type="NCBI Taxonomy" id="2496075"/>
    <lineage>
        <taxon>Eukaryota</taxon>
        <taxon>Sar</taxon>
        <taxon>Stramenopiles</taxon>
        <taxon>Oomycota</taxon>
        <taxon>Peronosporomycetes</taxon>
        <taxon>Peronosporales</taxon>
        <taxon>Peronosporaceae</taxon>
        <taxon>Phytophthora</taxon>
    </lineage>
</organism>
<proteinExistence type="predicted"/>
<keyword evidence="3" id="KW-1185">Reference proteome</keyword>
<reference evidence="2" key="1">
    <citation type="submission" date="2021-01" db="EMBL/GenBank/DDBJ databases">
        <title>Phytophthora aleatoria, a newly-described species from Pinus radiata is distinct from Phytophthora cactorum isolates based on comparative genomics.</title>
        <authorList>
            <person name="Mcdougal R."/>
            <person name="Panda P."/>
            <person name="Williams N."/>
            <person name="Studholme D.J."/>
        </authorList>
    </citation>
    <scope>NUCLEOTIDE SEQUENCE</scope>
    <source>
        <strain evidence="2">NZFS 4037</strain>
    </source>
</reference>
<evidence type="ECO:0000313" key="3">
    <source>
        <dbReference type="Proteomes" id="UP000709295"/>
    </source>
</evidence>
<sequence>MAEAPGQKRKYGKAPGARKRRRVRSSLEGAPTETASALGGVVVFKDVWGWLVKAGWTSK</sequence>
<name>A0A8J5I959_9STRA</name>
<feature type="non-terminal residue" evidence="2">
    <location>
        <position position="59"/>
    </location>
</feature>
<gene>
    <name evidence="2" type="ORF">JG688_00018215</name>
</gene>
<dbReference type="EMBL" id="JAENGY010003181">
    <property type="protein sequence ID" value="KAG6942283.1"/>
    <property type="molecule type" value="Genomic_DNA"/>
</dbReference>
<dbReference type="Proteomes" id="UP000709295">
    <property type="component" value="Unassembled WGS sequence"/>
</dbReference>
<feature type="compositionally biased region" description="Basic residues" evidence="1">
    <location>
        <begin position="7"/>
        <end position="24"/>
    </location>
</feature>
<evidence type="ECO:0000256" key="1">
    <source>
        <dbReference type="SAM" id="MobiDB-lite"/>
    </source>
</evidence>
<protein>
    <submittedName>
        <fullName evidence="2">Uncharacterized protein</fullName>
    </submittedName>
</protein>
<accession>A0A8J5I959</accession>
<feature type="region of interest" description="Disordered" evidence="1">
    <location>
        <begin position="1"/>
        <end position="32"/>
    </location>
</feature>
<evidence type="ECO:0000313" key="2">
    <source>
        <dbReference type="EMBL" id="KAG6942283.1"/>
    </source>
</evidence>
<dbReference type="AlphaFoldDB" id="A0A8J5I959"/>
<comment type="caution">
    <text evidence="2">The sequence shown here is derived from an EMBL/GenBank/DDBJ whole genome shotgun (WGS) entry which is preliminary data.</text>
</comment>